<protein>
    <submittedName>
        <fullName evidence="2">Uncharacterized protein</fullName>
    </submittedName>
</protein>
<accession>A0A1A8J8K4</accession>
<feature type="non-terminal residue" evidence="2">
    <location>
        <position position="1"/>
    </location>
</feature>
<gene>
    <name evidence="2" type="primary">Nfu_g_1_016278</name>
</gene>
<dbReference type="AlphaFoldDB" id="A0A1A8J8K4"/>
<reference evidence="2" key="1">
    <citation type="submission" date="2016-05" db="EMBL/GenBank/DDBJ databases">
        <authorList>
            <person name="Lavstsen T."/>
            <person name="Jespersen J.S."/>
        </authorList>
    </citation>
    <scope>NUCLEOTIDE SEQUENCE</scope>
    <source>
        <tissue evidence="2">Brain</tissue>
    </source>
</reference>
<reference evidence="2" key="2">
    <citation type="submission" date="2016-06" db="EMBL/GenBank/DDBJ databases">
        <title>The genome of a short-lived fish provides insights into sex chromosome evolution and the genetic control of aging.</title>
        <authorList>
            <person name="Reichwald K."/>
            <person name="Felder M."/>
            <person name="Petzold A."/>
            <person name="Koch P."/>
            <person name="Groth M."/>
            <person name="Platzer M."/>
        </authorList>
    </citation>
    <scope>NUCLEOTIDE SEQUENCE</scope>
    <source>
        <tissue evidence="2">Brain</tissue>
    </source>
</reference>
<sequence>EQSADNPLMSAKCYFAASVQSGRETHFKYGTKSGYRTEQNSDEVTPVREGARSNPREEGERR</sequence>
<organism evidence="2">
    <name type="scientific">Nothobranchius kuhntae</name>
    <name type="common">Beira killifish</name>
    <dbReference type="NCBI Taxonomy" id="321403"/>
    <lineage>
        <taxon>Eukaryota</taxon>
        <taxon>Metazoa</taxon>
        <taxon>Chordata</taxon>
        <taxon>Craniata</taxon>
        <taxon>Vertebrata</taxon>
        <taxon>Euteleostomi</taxon>
        <taxon>Actinopterygii</taxon>
        <taxon>Neopterygii</taxon>
        <taxon>Teleostei</taxon>
        <taxon>Neoteleostei</taxon>
        <taxon>Acanthomorphata</taxon>
        <taxon>Ovalentaria</taxon>
        <taxon>Atherinomorphae</taxon>
        <taxon>Cyprinodontiformes</taxon>
        <taxon>Nothobranchiidae</taxon>
        <taxon>Nothobranchius</taxon>
    </lineage>
</organism>
<feature type="non-terminal residue" evidence="2">
    <location>
        <position position="62"/>
    </location>
</feature>
<feature type="compositionally biased region" description="Basic and acidic residues" evidence="1">
    <location>
        <begin position="45"/>
        <end position="62"/>
    </location>
</feature>
<evidence type="ECO:0000256" key="1">
    <source>
        <dbReference type="SAM" id="MobiDB-lite"/>
    </source>
</evidence>
<feature type="region of interest" description="Disordered" evidence="1">
    <location>
        <begin position="29"/>
        <end position="62"/>
    </location>
</feature>
<name>A0A1A8J8K4_NOTKU</name>
<proteinExistence type="predicted"/>
<evidence type="ECO:0000313" key="2">
    <source>
        <dbReference type="EMBL" id="SBR05977.1"/>
    </source>
</evidence>
<dbReference type="EMBL" id="HAED01019512">
    <property type="protein sequence ID" value="SBR05977.1"/>
    <property type="molecule type" value="Transcribed_RNA"/>
</dbReference>